<feature type="domain" description="Fe2OG dioxygenase" evidence="7">
    <location>
        <begin position="211"/>
        <end position="314"/>
    </location>
</feature>
<organism evidence="8 9">
    <name type="scientific">Vitis rotundifolia</name>
    <name type="common">Muscadine grape</name>
    <dbReference type="NCBI Taxonomy" id="103349"/>
    <lineage>
        <taxon>Eukaryota</taxon>
        <taxon>Viridiplantae</taxon>
        <taxon>Streptophyta</taxon>
        <taxon>Embryophyta</taxon>
        <taxon>Tracheophyta</taxon>
        <taxon>Spermatophyta</taxon>
        <taxon>Magnoliopsida</taxon>
        <taxon>eudicotyledons</taxon>
        <taxon>Gunneridae</taxon>
        <taxon>Pentapetalae</taxon>
        <taxon>rosids</taxon>
        <taxon>Vitales</taxon>
        <taxon>Vitaceae</taxon>
        <taxon>Viteae</taxon>
        <taxon>Vitis</taxon>
    </lineage>
</organism>
<comment type="cofactor">
    <cofactor evidence="1">
        <name>Fe cation</name>
        <dbReference type="ChEBI" id="CHEBI:24875"/>
    </cofactor>
</comment>
<dbReference type="InterPro" id="IPR027443">
    <property type="entry name" value="IPNS-like_sf"/>
</dbReference>
<comment type="similarity">
    <text evidence="2 6">Belongs to the iron/ascorbate-dependent oxidoreductase family.</text>
</comment>
<keyword evidence="5 6" id="KW-0408">Iron</keyword>
<dbReference type="GO" id="GO:0046872">
    <property type="term" value="F:metal ion binding"/>
    <property type="evidence" value="ECO:0007669"/>
    <property type="project" value="UniProtKB-KW"/>
</dbReference>
<dbReference type="SUPFAM" id="SSF51197">
    <property type="entry name" value="Clavaminate synthase-like"/>
    <property type="match status" value="1"/>
</dbReference>
<dbReference type="PANTHER" id="PTHR10209:SF884">
    <property type="entry name" value="1-AMINOCYCLOPROPANE-1-CARBOXYLATE OXIDASE HOMOLOG 1-LIKE"/>
    <property type="match status" value="1"/>
</dbReference>
<dbReference type="InterPro" id="IPR005123">
    <property type="entry name" value="Oxoglu/Fe-dep_dioxygenase_dom"/>
</dbReference>
<name>A0AA38ZBX5_VITRO</name>
<sequence length="353" mass="39564">MATTRNISEYDRKSELKAFDDSKSGVKGLVDSGMTKIPLMFIHPHYNPDAKSESAVSQFRVPLIDLDGVNDNATLRAKIIDQVREACENWGFFQVVNHGIPAGVLEEMIDGIRGFHEQDTQMKKEFYTREFKDKVSFLSNFDLFEATAANWKDSLSWPMVPNPPDPTEFPAVCRDIVSEYSKQVKRLGYTLFELLSEGLGLNVNHLKDMECAEVIFHVGHYYPPCPEPELTLGASKHADSGFLTVLLQDQVGGLQVLHQNQWIDLVPMPGALVINVGVSLQVITNDRYKSIEHRVLANRVSSRVSVASAFGTTLFPSSKLYSPIKELLTQENPPKYKEATLQAHVANLRGKRV</sequence>
<dbReference type="PROSITE" id="PS51471">
    <property type="entry name" value="FE2OG_OXY"/>
    <property type="match status" value="1"/>
</dbReference>
<accession>A0AA38ZBX5</accession>
<evidence type="ECO:0000256" key="6">
    <source>
        <dbReference type="RuleBase" id="RU003682"/>
    </source>
</evidence>
<dbReference type="AlphaFoldDB" id="A0AA38ZBX5"/>
<evidence type="ECO:0000313" key="8">
    <source>
        <dbReference type="EMBL" id="KAJ9686181.1"/>
    </source>
</evidence>
<dbReference type="PANTHER" id="PTHR10209">
    <property type="entry name" value="OXIDOREDUCTASE, 2OG-FE II OXYGENASE FAMILY PROTEIN"/>
    <property type="match status" value="1"/>
</dbReference>
<dbReference type="EMBL" id="JARBHA010000012">
    <property type="protein sequence ID" value="KAJ9686181.1"/>
    <property type="molecule type" value="Genomic_DNA"/>
</dbReference>
<comment type="caution">
    <text evidence="8">The sequence shown here is derived from an EMBL/GenBank/DDBJ whole genome shotgun (WGS) entry which is preliminary data.</text>
</comment>
<proteinExistence type="inferred from homology"/>
<evidence type="ECO:0000256" key="3">
    <source>
        <dbReference type="ARBA" id="ARBA00022723"/>
    </source>
</evidence>
<evidence type="ECO:0000256" key="1">
    <source>
        <dbReference type="ARBA" id="ARBA00001962"/>
    </source>
</evidence>
<evidence type="ECO:0000256" key="5">
    <source>
        <dbReference type="ARBA" id="ARBA00023004"/>
    </source>
</evidence>
<dbReference type="GO" id="GO:0051213">
    <property type="term" value="F:dioxygenase activity"/>
    <property type="evidence" value="ECO:0007669"/>
    <property type="project" value="UniProtKB-ARBA"/>
</dbReference>
<dbReference type="Pfam" id="PF14226">
    <property type="entry name" value="DIOX_N"/>
    <property type="match status" value="1"/>
</dbReference>
<keyword evidence="4 6" id="KW-0560">Oxidoreductase</keyword>
<evidence type="ECO:0000256" key="2">
    <source>
        <dbReference type="ARBA" id="ARBA00008056"/>
    </source>
</evidence>
<evidence type="ECO:0000313" key="9">
    <source>
        <dbReference type="Proteomes" id="UP001168098"/>
    </source>
</evidence>
<dbReference type="InterPro" id="IPR044861">
    <property type="entry name" value="IPNS-like_FE2OG_OXY"/>
</dbReference>
<dbReference type="FunFam" id="2.60.120.330:FF:000005">
    <property type="entry name" value="1-aminocyclopropane-1-carboxylate oxidase homolog 1"/>
    <property type="match status" value="1"/>
</dbReference>
<gene>
    <name evidence="8" type="ORF">PVL29_015195</name>
</gene>
<keyword evidence="3 6" id="KW-0479">Metal-binding</keyword>
<protein>
    <recommendedName>
        <fullName evidence="7">Fe2OG dioxygenase domain-containing protein</fullName>
    </recommendedName>
</protein>
<dbReference type="Proteomes" id="UP001168098">
    <property type="component" value="Unassembled WGS sequence"/>
</dbReference>
<evidence type="ECO:0000256" key="4">
    <source>
        <dbReference type="ARBA" id="ARBA00023002"/>
    </source>
</evidence>
<dbReference type="Gene3D" id="2.60.120.330">
    <property type="entry name" value="B-lactam Antibiotic, Isopenicillin N Synthase, Chain"/>
    <property type="match status" value="1"/>
</dbReference>
<evidence type="ECO:0000259" key="7">
    <source>
        <dbReference type="PROSITE" id="PS51471"/>
    </source>
</evidence>
<dbReference type="Pfam" id="PF03171">
    <property type="entry name" value="2OG-FeII_Oxy"/>
    <property type="match status" value="1"/>
</dbReference>
<dbReference type="InterPro" id="IPR026992">
    <property type="entry name" value="DIOX_N"/>
</dbReference>
<keyword evidence="9" id="KW-1185">Reference proteome</keyword>
<reference evidence="8 9" key="1">
    <citation type="journal article" date="2023" name="BMC Biotechnol.">
        <title>Vitis rotundifolia cv Carlos genome sequencing.</title>
        <authorList>
            <person name="Huff M."/>
            <person name="Hulse-Kemp A."/>
            <person name="Scheffler B."/>
            <person name="Youngblood R."/>
            <person name="Simpson S."/>
            <person name="Babiker E."/>
            <person name="Staton M."/>
        </authorList>
    </citation>
    <scope>NUCLEOTIDE SEQUENCE [LARGE SCALE GENOMIC DNA]</scope>
    <source>
        <tissue evidence="8">Leaf</tissue>
    </source>
</reference>